<evidence type="ECO:0000313" key="2">
    <source>
        <dbReference type="Proteomes" id="UP000225277"/>
    </source>
</evidence>
<protein>
    <submittedName>
        <fullName evidence="1">Uncharacterized protein</fullName>
    </submittedName>
</protein>
<dbReference type="GeneID" id="35596465"/>
<name>A0A2D3UYR0_9PEZI</name>
<dbReference type="OrthoDB" id="3913028at2759"/>
<sequence length="112" mass="12085">MADVKVLVYHYRAEGHPVVRNGLAVITHQELTDILAADQTLQFSTKAIPHLTRSIDIYQSDLHTASQAAAEPAGTHPNDGSNVASVTFPVKVILGIIAGTHKEIYILSKKTS</sequence>
<organism evidence="1 2">
    <name type="scientific">Ramularia collo-cygni</name>
    <dbReference type="NCBI Taxonomy" id="112498"/>
    <lineage>
        <taxon>Eukaryota</taxon>
        <taxon>Fungi</taxon>
        <taxon>Dikarya</taxon>
        <taxon>Ascomycota</taxon>
        <taxon>Pezizomycotina</taxon>
        <taxon>Dothideomycetes</taxon>
        <taxon>Dothideomycetidae</taxon>
        <taxon>Mycosphaerellales</taxon>
        <taxon>Mycosphaerellaceae</taxon>
        <taxon>Ramularia</taxon>
    </lineage>
</organism>
<proteinExistence type="predicted"/>
<dbReference type="AlphaFoldDB" id="A0A2D3UYR0"/>
<reference evidence="1 2" key="1">
    <citation type="submission" date="2016-03" db="EMBL/GenBank/DDBJ databases">
        <authorList>
            <person name="Ploux O."/>
        </authorList>
    </citation>
    <scope>NUCLEOTIDE SEQUENCE [LARGE SCALE GENOMIC DNA]</scope>
    <source>
        <strain evidence="1 2">URUG2</strain>
    </source>
</reference>
<evidence type="ECO:0000313" key="1">
    <source>
        <dbReference type="EMBL" id="CZT15304.1"/>
    </source>
</evidence>
<gene>
    <name evidence="1" type="ORF">RCC_01167</name>
</gene>
<dbReference type="RefSeq" id="XP_023622201.1">
    <property type="nucleotide sequence ID" value="XM_023766433.1"/>
</dbReference>
<dbReference type="EMBL" id="FJUY01000001">
    <property type="protein sequence ID" value="CZT15304.1"/>
    <property type="molecule type" value="Genomic_DNA"/>
</dbReference>
<keyword evidence="2" id="KW-1185">Reference proteome</keyword>
<dbReference type="Proteomes" id="UP000225277">
    <property type="component" value="Unassembled WGS sequence"/>
</dbReference>
<accession>A0A2D3UYR0</accession>